<proteinExistence type="predicted"/>
<evidence type="ECO:0000313" key="1">
    <source>
        <dbReference type="EMBL" id="KJU86901.1"/>
    </source>
</evidence>
<protein>
    <submittedName>
        <fullName evidence="1">Uncharacterized protein</fullName>
    </submittedName>
</protein>
<comment type="caution">
    <text evidence="1">The sequence shown here is derived from an EMBL/GenBank/DDBJ whole genome shotgun (WGS) entry which is preliminary data.</text>
</comment>
<name>A0A0F3GYC2_9BACT</name>
<dbReference type="AlphaFoldDB" id="A0A0F3GYC2"/>
<dbReference type="EMBL" id="LACI01000408">
    <property type="protein sequence ID" value="KJU86901.1"/>
    <property type="molecule type" value="Genomic_DNA"/>
</dbReference>
<keyword evidence="2" id="KW-1185">Reference proteome</keyword>
<dbReference type="Proteomes" id="UP000033423">
    <property type="component" value="Unassembled WGS sequence"/>
</dbReference>
<reference evidence="1 2" key="1">
    <citation type="submission" date="2015-02" db="EMBL/GenBank/DDBJ databases">
        <title>Single-cell genomics of uncultivated deep-branching MTB reveals a conserved set of magnetosome genes.</title>
        <authorList>
            <person name="Kolinko S."/>
            <person name="Richter M."/>
            <person name="Glockner F.O."/>
            <person name="Brachmann A."/>
            <person name="Schuler D."/>
        </authorList>
    </citation>
    <scope>NUCLEOTIDE SEQUENCE [LARGE SCALE GENOMIC DNA]</scope>
    <source>
        <strain evidence="1">TM-1</strain>
    </source>
</reference>
<sequence>MTICSFLAIARPPERYYTATIFPPRPYNRVKLLANNGDRSKTGLSIFEGRHMNRFSTVKHQPRIPKIEAMFIEVLLPFRFIPLKHNIL</sequence>
<evidence type="ECO:0000313" key="2">
    <source>
        <dbReference type="Proteomes" id="UP000033423"/>
    </source>
</evidence>
<gene>
    <name evidence="1" type="ORF">MBAV_000907</name>
</gene>
<organism evidence="1 2">
    <name type="scientific">Candidatus Magnetobacterium bavaricum</name>
    <dbReference type="NCBI Taxonomy" id="29290"/>
    <lineage>
        <taxon>Bacteria</taxon>
        <taxon>Pseudomonadati</taxon>
        <taxon>Nitrospirota</taxon>
        <taxon>Thermodesulfovibrionia</taxon>
        <taxon>Thermodesulfovibrionales</taxon>
        <taxon>Candidatus Magnetobacteriaceae</taxon>
        <taxon>Candidatus Magnetobacterium</taxon>
    </lineage>
</organism>
<accession>A0A0F3GYC2</accession>